<organism evidence="3 4">
    <name type="scientific">Acidiplasma cupricumulans</name>
    <dbReference type="NCBI Taxonomy" id="312540"/>
    <lineage>
        <taxon>Archaea</taxon>
        <taxon>Methanobacteriati</taxon>
        <taxon>Thermoplasmatota</taxon>
        <taxon>Thermoplasmata</taxon>
        <taxon>Thermoplasmatales</taxon>
        <taxon>Ferroplasmaceae</taxon>
        <taxon>Acidiplasma</taxon>
    </lineage>
</organism>
<dbReference type="EMBL" id="LKBH01000259">
    <property type="protein sequence ID" value="KQB34374.1"/>
    <property type="molecule type" value="Genomic_DNA"/>
</dbReference>
<comment type="caution">
    <text evidence="3">The sequence shown here is derived from an EMBL/GenBank/DDBJ whole genome shotgun (WGS) entry which is preliminary data.</text>
</comment>
<dbReference type="SUPFAM" id="SSF51182">
    <property type="entry name" value="RmlC-like cupins"/>
    <property type="match status" value="1"/>
</dbReference>
<evidence type="ECO:0000256" key="1">
    <source>
        <dbReference type="ARBA" id="ARBA00022723"/>
    </source>
</evidence>
<dbReference type="Pfam" id="PF07883">
    <property type="entry name" value="Cupin_2"/>
    <property type="match status" value="1"/>
</dbReference>
<protein>
    <recommendedName>
        <fullName evidence="2">Cupin type-2 domain-containing protein</fullName>
    </recommendedName>
</protein>
<keyword evidence="1" id="KW-0479">Metal-binding</keyword>
<feature type="domain" description="Cupin type-2" evidence="2">
    <location>
        <begin position="43"/>
        <end position="110"/>
    </location>
</feature>
<evidence type="ECO:0000313" key="3">
    <source>
        <dbReference type="EMBL" id="KQB34374.1"/>
    </source>
</evidence>
<dbReference type="InParanoid" id="A0A0Q0VSH5"/>
<accession>A0A0Q0VSH5</accession>
<dbReference type="InterPro" id="IPR011051">
    <property type="entry name" value="RmlC_Cupin_sf"/>
</dbReference>
<gene>
    <name evidence="3" type="ORF">AOG55_00835</name>
</gene>
<dbReference type="PANTHER" id="PTHR35848:SF6">
    <property type="entry name" value="CUPIN TYPE-2 DOMAIN-CONTAINING PROTEIN"/>
    <property type="match status" value="1"/>
</dbReference>
<name>A0A0Q0VSH5_9ARCH</name>
<sequence length="131" mass="15435">MDGYYRGNINDVKSSEVKIGNSRDAYIQWLITDRQEKSYAMRRFIIKPNGIIQMHYHDYYESLYIIRGKCIACVNNDSMELKSGDFIFIDSRFKHELINNGSEDLEFICVINYTKNMDIIPVNDECRDNVI</sequence>
<dbReference type="Proteomes" id="UP000050301">
    <property type="component" value="Unassembled WGS sequence"/>
</dbReference>
<dbReference type="InterPro" id="IPR014710">
    <property type="entry name" value="RmlC-like_jellyroll"/>
</dbReference>
<dbReference type="AlphaFoldDB" id="A0A0Q0VSH5"/>
<dbReference type="InterPro" id="IPR051610">
    <property type="entry name" value="GPI/OXD"/>
</dbReference>
<keyword evidence="4" id="KW-1185">Reference proteome</keyword>
<dbReference type="Gene3D" id="2.60.120.10">
    <property type="entry name" value="Jelly Rolls"/>
    <property type="match status" value="1"/>
</dbReference>
<dbReference type="PANTHER" id="PTHR35848">
    <property type="entry name" value="OXALATE-BINDING PROTEIN"/>
    <property type="match status" value="1"/>
</dbReference>
<proteinExistence type="predicted"/>
<evidence type="ECO:0000259" key="2">
    <source>
        <dbReference type="Pfam" id="PF07883"/>
    </source>
</evidence>
<evidence type="ECO:0000313" key="4">
    <source>
        <dbReference type="Proteomes" id="UP000050301"/>
    </source>
</evidence>
<dbReference type="GO" id="GO:0046872">
    <property type="term" value="F:metal ion binding"/>
    <property type="evidence" value="ECO:0007669"/>
    <property type="project" value="UniProtKB-KW"/>
</dbReference>
<dbReference type="InterPro" id="IPR013096">
    <property type="entry name" value="Cupin_2"/>
</dbReference>
<reference evidence="3 4" key="1">
    <citation type="submission" date="2015-09" db="EMBL/GenBank/DDBJ databases">
        <title>Heavy metals and arsenic resistance mechanisms in polyextremophilic archaea of the family Ferroplasmaceae.</title>
        <authorList>
            <person name="Bulaev A.G."/>
            <person name="Kanygina A.V."/>
        </authorList>
    </citation>
    <scope>NUCLEOTIDE SEQUENCE [LARGE SCALE GENOMIC DNA]</scope>
    <source>
        <strain evidence="3 4">BH2</strain>
    </source>
</reference>